<dbReference type="Proteomes" id="UP001238334">
    <property type="component" value="Chromosome"/>
</dbReference>
<dbReference type="AlphaFoldDB" id="A0A9Y2KZU1"/>
<protein>
    <submittedName>
        <fullName evidence="2">Uncharacterized protein</fullName>
    </submittedName>
</protein>
<name>A0A9Y2KZU1_9RHOB</name>
<feature type="transmembrane region" description="Helical" evidence="1">
    <location>
        <begin position="81"/>
        <end position="103"/>
    </location>
</feature>
<keyword evidence="1" id="KW-1133">Transmembrane helix</keyword>
<evidence type="ECO:0000313" key="3">
    <source>
        <dbReference type="Proteomes" id="UP001238334"/>
    </source>
</evidence>
<gene>
    <name evidence="2" type="ORF">QPJ95_20010</name>
</gene>
<proteinExistence type="predicted"/>
<reference evidence="2 3" key="1">
    <citation type="submission" date="2023-06" db="EMBL/GenBank/DDBJ databases">
        <title>Parasedimentitalea psychrophila sp. nov., a psychrophilic bacterium isolated from deep-sea sediment.</title>
        <authorList>
            <person name="Li A."/>
        </authorList>
    </citation>
    <scope>NUCLEOTIDE SEQUENCE [LARGE SCALE GENOMIC DNA]</scope>
    <source>
        <strain evidence="2 3">QS115</strain>
    </source>
</reference>
<dbReference type="KEGG" id="ppso:QPJ95_20010"/>
<sequence>MSTHNKLLPSFAKWLRPIAVAATAFGALTLFSGGSVLFGPMSAQTAAGSYVPFVVWFNFIAGFAYIAAGLGIWTGAAWARALATLIVGATVVIFLGLGLHIAMGGAFEMRTVGALIFRAGVWAAIVAALGRAHR</sequence>
<feature type="transmembrane region" description="Helical" evidence="1">
    <location>
        <begin position="109"/>
        <end position="130"/>
    </location>
</feature>
<evidence type="ECO:0000313" key="2">
    <source>
        <dbReference type="EMBL" id="WIY24772.1"/>
    </source>
</evidence>
<organism evidence="2 3">
    <name type="scientific">Parasedimentitalea psychrophila</name>
    <dbReference type="NCBI Taxonomy" id="2997337"/>
    <lineage>
        <taxon>Bacteria</taxon>
        <taxon>Pseudomonadati</taxon>
        <taxon>Pseudomonadota</taxon>
        <taxon>Alphaproteobacteria</taxon>
        <taxon>Rhodobacterales</taxon>
        <taxon>Paracoccaceae</taxon>
        <taxon>Parasedimentitalea</taxon>
    </lineage>
</organism>
<dbReference type="RefSeq" id="WP_270920369.1">
    <property type="nucleotide sequence ID" value="NZ_CP127247.1"/>
</dbReference>
<dbReference type="EMBL" id="CP127247">
    <property type="protein sequence ID" value="WIY24772.1"/>
    <property type="molecule type" value="Genomic_DNA"/>
</dbReference>
<keyword evidence="3" id="KW-1185">Reference proteome</keyword>
<keyword evidence="1" id="KW-0812">Transmembrane</keyword>
<evidence type="ECO:0000256" key="1">
    <source>
        <dbReference type="SAM" id="Phobius"/>
    </source>
</evidence>
<accession>A0A9Y2KZU1</accession>
<feature type="transmembrane region" description="Helical" evidence="1">
    <location>
        <begin position="53"/>
        <end position="74"/>
    </location>
</feature>
<keyword evidence="1" id="KW-0472">Membrane</keyword>